<sequence>MTDAERRFASQFNEGADVPVQVRAASVKTIGGYAAKFDRMSQNLGGFKERIAPGFFNYSRSQGWPQVLARYNHDDNMLLGTTGANTLRLDVDSVGLTYEVDVPDARADVYELTQRGDVRQSSFAFYADEDAWDQDDTGFARRTLISGRLFDVAPVNVPAYLDTSVGLRSLATFMHADPDEVRALAAAGEVRKLFVRTDSAPTAPTFGGLIGGLPNL</sequence>
<evidence type="ECO:0000259" key="4">
    <source>
        <dbReference type="Pfam" id="PF04586"/>
    </source>
</evidence>
<comment type="caution">
    <text evidence="5">The sequence shown here is derived from an EMBL/GenBank/DDBJ whole genome shotgun (WGS) entry which is preliminary data.</text>
</comment>
<dbReference type="GO" id="GO:0008233">
    <property type="term" value="F:peptidase activity"/>
    <property type="evidence" value="ECO:0007669"/>
    <property type="project" value="UniProtKB-KW"/>
</dbReference>
<gene>
    <name evidence="5" type="ORF">KCQ71_13970</name>
</gene>
<keyword evidence="1" id="KW-1188">Viral release from host cell</keyword>
<dbReference type="InterPro" id="IPR054613">
    <property type="entry name" value="Peptidase_S78_dom"/>
</dbReference>
<accession>A0ABS7SA96</accession>
<dbReference type="InterPro" id="IPR006433">
    <property type="entry name" value="Prohead_protease"/>
</dbReference>
<dbReference type="RefSeq" id="WP_223406905.1">
    <property type="nucleotide sequence ID" value="NZ_JAGSHT010000013.1"/>
</dbReference>
<proteinExistence type="predicted"/>
<evidence type="ECO:0000256" key="1">
    <source>
        <dbReference type="ARBA" id="ARBA00022612"/>
    </source>
</evidence>
<evidence type="ECO:0000256" key="3">
    <source>
        <dbReference type="ARBA" id="ARBA00022801"/>
    </source>
</evidence>
<evidence type="ECO:0000313" key="6">
    <source>
        <dbReference type="Proteomes" id="UP000826651"/>
    </source>
</evidence>
<name>A0ABS7SA96_9MICO</name>
<keyword evidence="6" id="KW-1185">Reference proteome</keyword>
<feature type="domain" description="Prohead serine protease" evidence="4">
    <location>
        <begin position="25"/>
        <end position="169"/>
    </location>
</feature>
<dbReference type="NCBIfam" id="TIGR01543">
    <property type="entry name" value="proheadase_HK97"/>
    <property type="match status" value="1"/>
</dbReference>
<dbReference type="EMBL" id="JAGSHT010000013">
    <property type="protein sequence ID" value="MBZ2197268.1"/>
    <property type="molecule type" value="Genomic_DNA"/>
</dbReference>
<dbReference type="GO" id="GO:0006508">
    <property type="term" value="P:proteolysis"/>
    <property type="evidence" value="ECO:0007669"/>
    <property type="project" value="UniProtKB-KW"/>
</dbReference>
<evidence type="ECO:0000256" key="2">
    <source>
        <dbReference type="ARBA" id="ARBA00022670"/>
    </source>
</evidence>
<dbReference type="Pfam" id="PF04586">
    <property type="entry name" value="Peptidase_S78"/>
    <property type="match status" value="1"/>
</dbReference>
<organism evidence="5 6">
    <name type="scientific">Occultella gossypii</name>
    <dbReference type="NCBI Taxonomy" id="2800820"/>
    <lineage>
        <taxon>Bacteria</taxon>
        <taxon>Bacillati</taxon>
        <taxon>Actinomycetota</taxon>
        <taxon>Actinomycetes</taxon>
        <taxon>Micrococcales</taxon>
        <taxon>Ruaniaceae</taxon>
        <taxon>Occultella</taxon>
    </lineage>
</organism>
<reference evidence="5 6" key="1">
    <citation type="submission" date="2021-04" db="EMBL/GenBank/DDBJ databases">
        <title>Ruania sp. nov., isolated from sandy soil of mangrove forest.</title>
        <authorList>
            <person name="Ge X."/>
            <person name="Huang R."/>
            <person name="Liu W."/>
        </authorList>
    </citation>
    <scope>NUCLEOTIDE SEQUENCE [LARGE SCALE GENOMIC DNA]</scope>
    <source>
        <strain evidence="5 6">N2-46</strain>
    </source>
</reference>
<keyword evidence="3" id="KW-0378">Hydrolase</keyword>
<protein>
    <submittedName>
        <fullName evidence="5">HK97 family phage prohead protease</fullName>
    </submittedName>
</protein>
<keyword evidence="2 5" id="KW-0645">Protease</keyword>
<evidence type="ECO:0000313" key="5">
    <source>
        <dbReference type="EMBL" id="MBZ2197268.1"/>
    </source>
</evidence>
<dbReference type="Proteomes" id="UP000826651">
    <property type="component" value="Unassembled WGS sequence"/>
</dbReference>